<dbReference type="STRING" id="1314782.A0A165SH72"/>
<feature type="domain" description="Microbial-type PARG catalytic" evidence="1">
    <location>
        <begin position="85"/>
        <end position="179"/>
    </location>
</feature>
<evidence type="ECO:0000313" key="3">
    <source>
        <dbReference type="Proteomes" id="UP000076761"/>
    </source>
</evidence>
<evidence type="ECO:0000259" key="1">
    <source>
        <dbReference type="Pfam" id="PF10021"/>
    </source>
</evidence>
<sequence length="308" mass="33772">MFMALVFKMRQLRPLTRPFTSHIRSIHTTVHPMAPSLSRRKAIAEDTLARTPEIVAATPGASLDSTFIASQLPPLEPSECPSFPSSKISVINSDSYKAARGIIREEGTAANGKVAVLNLASDEVRAGGWLYTFWTTQEEALCYSSTLYATLKEEYYPWPNLGPGSVAGVFSPGVVVFKDDLVHDCVDLSGDERAVVSVVTVAAPRSPELTPNGKSLAKEEDRRDFEGKIRLVYRMAARNGQHYMILAAMGCGAYACPPRQVASMMKSILLEPEFKGWFRRVVFAVYSSARNGPGNYGIFKEILDGVDL</sequence>
<dbReference type="InterPro" id="IPR019261">
    <property type="entry name" value="PARG_cat_microbial"/>
</dbReference>
<dbReference type="OrthoDB" id="9985428at2759"/>
<dbReference type="InParanoid" id="A0A165SH72"/>
<name>A0A165SH72_9AGAM</name>
<keyword evidence="3" id="KW-1185">Reference proteome</keyword>
<accession>A0A165SH72</accession>
<dbReference type="NCBIfam" id="TIGR02452">
    <property type="entry name" value="TIGR02452 family protein"/>
    <property type="match status" value="1"/>
</dbReference>
<reference evidence="2 3" key="1">
    <citation type="journal article" date="2016" name="Mol. Biol. Evol.">
        <title>Comparative Genomics of Early-Diverging Mushroom-Forming Fungi Provides Insights into the Origins of Lignocellulose Decay Capabilities.</title>
        <authorList>
            <person name="Nagy L.G."/>
            <person name="Riley R."/>
            <person name="Tritt A."/>
            <person name="Adam C."/>
            <person name="Daum C."/>
            <person name="Floudas D."/>
            <person name="Sun H."/>
            <person name="Yadav J.S."/>
            <person name="Pangilinan J."/>
            <person name="Larsson K.H."/>
            <person name="Matsuura K."/>
            <person name="Barry K."/>
            <person name="Labutti K."/>
            <person name="Kuo R."/>
            <person name="Ohm R.A."/>
            <person name="Bhattacharya S.S."/>
            <person name="Shirouzu T."/>
            <person name="Yoshinaga Y."/>
            <person name="Martin F.M."/>
            <person name="Grigoriev I.V."/>
            <person name="Hibbett D.S."/>
        </authorList>
    </citation>
    <scope>NUCLEOTIDE SEQUENCE [LARGE SCALE GENOMIC DNA]</scope>
    <source>
        <strain evidence="2 3">HHB14362 ss-1</strain>
    </source>
</reference>
<gene>
    <name evidence="2" type="ORF">NEOLEDRAFT_368415</name>
</gene>
<dbReference type="SUPFAM" id="SSF52949">
    <property type="entry name" value="Macro domain-like"/>
    <property type="match status" value="1"/>
</dbReference>
<dbReference type="EMBL" id="KV425573">
    <property type="protein sequence ID" value="KZT25155.1"/>
    <property type="molecule type" value="Genomic_DNA"/>
</dbReference>
<proteinExistence type="predicted"/>
<dbReference type="AlphaFoldDB" id="A0A165SH72"/>
<dbReference type="Pfam" id="PF10021">
    <property type="entry name" value="PARG_cat_microb"/>
    <property type="match status" value="1"/>
</dbReference>
<evidence type="ECO:0000313" key="2">
    <source>
        <dbReference type="EMBL" id="KZT25155.1"/>
    </source>
</evidence>
<dbReference type="PANTHER" id="PTHR35596:SF1">
    <property type="entry name" value="MICROBIAL-TYPE PARG CATALYTIC DOMAIN-CONTAINING PROTEIN"/>
    <property type="match status" value="1"/>
</dbReference>
<dbReference type="PANTHER" id="PTHR35596">
    <property type="entry name" value="DUF2263 DOMAIN-CONTAINING PROTEIN"/>
    <property type="match status" value="1"/>
</dbReference>
<dbReference type="Gene3D" id="3.40.220.10">
    <property type="entry name" value="Leucine Aminopeptidase, subunit E, domain 1"/>
    <property type="match status" value="1"/>
</dbReference>
<dbReference type="InterPro" id="IPR012664">
    <property type="entry name" value="CHP02452"/>
</dbReference>
<protein>
    <recommendedName>
        <fullName evidence="1">Microbial-type PARG catalytic domain-containing protein</fullName>
    </recommendedName>
</protein>
<dbReference type="InterPro" id="IPR043472">
    <property type="entry name" value="Macro_dom-like"/>
</dbReference>
<organism evidence="2 3">
    <name type="scientific">Neolentinus lepideus HHB14362 ss-1</name>
    <dbReference type="NCBI Taxonomy" id="1314782"/>
    <lineage>
        <taxon>Eukaryota</taxon>
        <taxon>Fungi</taxon>
        <taxon>Dikarya</taxon>
        <taxon>Basidiomycota</taxon>
        <taxon>Agaricomycotina</taxon>
        <taxon>Agaricomycetes</taxon>
        <taxon>Gloeophyllales</taxon>
        <taxon>Gloeophyllaceae</taxon>
        <taxon>Neolentinus</taxon>
    </lineage>
</organism>
<dbReference type="Proteomes" id="UP000076761">
    <property type="component" value="Unassembled WGS sequence"/>
</dbReference>